<dbReference type="OrthoDB" id="9815514at2"/>
<organism evidence="1 2">
    <name type="scientific">Martelella alba</name>
    <dbReference type="NCBI Taxonomy" id="2590451"/>
    <lineage>
        <taxon>Bacteria</taxon>
        <taxon>Pseudomonadati</taxon>
        <taxon>Pseudomonadota</taxon>
        <taxon>Alphaproteobacteria</taxon>
        <taxon>Hyphomicrobiales</taxon>
        <taxon>Aurantimonadaceae</taxon>
        <taxon>Martelella</taxon>
    </lineage>
</organism>
<sequence>MKENWQSLGFSIRSFLKAKGSLPMRAVAAVKTITLSVGLGVTALPSAGMAAALAPHRAIYDLSLEWASKQSGIEGIDGRFVYEFTGGLCSGYITNMRMVTDILKEFETVNSDQSSSSFEDLGAGTFSFSSKVFSNADLQSERKGEAVRQSDKAIDVTVQDGDGATLPEAEFPTEYMEGIIRAAANGKSVYQARTFDGSGNEIMLAVTMIGHAVDVPKAADLKTVSAPRERAWPVTTAYYPTGAATSDEMPSYTMSMLLGEDGISHDLLMDFGDFRISAEMTALDLLQPVACTAKKDG</sequence>
<dbReference type="InterPro" id="IPR015000">
    <property type="entry name" value="EipB-like"/>
</dbReference>
<evidence type="ECO:0000313" key="1">
    <source>
        <dbReference type="EMBL" id="TPW33022.1"/>
    </source>
</evidence>
<reference evidence="1 2" key="1">
    <citation type="submission" date="2019-06" db="EMBL/GenBank/DDBJ databases">
        <authorList>
            <person name="Li M."/>
        </authorList>
    </citation>
    <scope>NUCLEOTIDE SEQUENCE [LARGE SCALE GENOMIC DNA]</scope>
    <source>
        <strain evidence="1 2">BGMRC2036</strain>
    </source>
</reference>
<comment type="caution">
    <text evidence="1">The sequence shown here is derived from an EMBL/GenBank/DDBJ whole genome shotgun (WGS) entry which is preliminary data.</text>
</comment>
<proteinExistence type="predicted"/>
<keyword evidence="2" id="KW-1185">Reference proteome</keyword>
<gene>
    <name evidence="1" type="ORF">FJU08_00175</name>
</gene>
<protein>
    <submittedName>
        <fullName evidence="1">DUF1849 family protein</fullName>
    </submittedName>
</protein>
<dbReference type="AlphaFoldDB" id="A0A506UI94"/>
<dbReference type="Pfam" id="PF08904">
    <property type="entry name" value="EipB_like"/>
    <property type="match status" value="1"/>
</dbReference>
<accession>A0A506UI94</accession>
<dbReference type="Proteomes" id="UP000318801">
    <property type="component" value="Unassembled WGS sequence"/>
</dbReference>
<name>A0A506UI94_9HYPH</name>
<evidence type="ECO:0000313" key="2">
    <source>
        <dbReference type="Proteomes" id="UP000318801"/>
    </source>
</evidence>
<dbReference type="EMBL" id="VHLG01000001">
    <property type="protein sequence ID" value="TPW33022.1"/>
    <property type="molecule type" value="Genomic_DNA"/>
</dbReference>